<evidence type="ECO:0000256" key="4">
    <source>
        <dbReference type="ARBA" id="ARBA00022490"/>
    </source>
</evidence>
<feature type="compositionally biased region" description="Basic and acidic residues" evidence="23">
    <location>
        <begin position="209"/>
        <end position="230"/>
    </location>
</feature>
<dbReference type="GO" id="GO:0005737">
    <property type="term" value="C:cytoplasm"/>
    <property type="evidence" value="ECO:0007669"/>
    <property type="project" value="UniProtKB-SubCell"/>
</dbReference>
<keyword evidence="8" id="KW-0053">Apoptosis</keyword>
<proteinExistence type="inferred from homology"/>
<evidence type="ECO:0000313" key="25">
    <source>
        <dbReference type="EMBL" id="KAF6374240.1"/>
    </source>
</evidence>
<feature type="region of interest" description="Disordered" evidence="23">
    <location>
        <begin position="123"/>
        <end position="230"/>
    </location>
</feature>
<evidence type="ECO:0000256" key="20">
    <source>
        <dbReference type="ARBA" id="ARBA00029747"/>
    </source>
</evidence>
<name>A0A7J7ZKJ6_PIPKU</name>
<dbReference type="GO" id="GO:0051726">
    <property type="term" value="P:regulation of cell cycle"/>
    <property type="evidence" value="ECO:0007669"/>
    <property type="project" value="UniProtKB-KW"/>
</dbReference>
<evidence type="ECO:0000256" key="21">
    <source>
        <dbReference type="ARBA" id="ARBA00031701"/>
    </source>
</evidence>
<dbReference type="EMBL" id="JACAGB010000003">
    <property type="protein sequence ID" value="KAF6374240.1"/>
    <property type="molecule type" value="Genomic_DNA"/>
</dbReference>
<evidence type="ECO:0000256" key="3">
    <source>
        <dbReference type="ARBA" id="ARBA00016478"/>
    </source>
</evidence>
<comment type="subcellular location">
    <subcellularLocation>
        <location evidence="1">Cytoplasm</location>
    </subcellularLocation>
</comment>
<evidence type="ECO:0000256" key="8">
    <source>
        <dbReference type="ARBA" id="ARBA00022703"/>
    </source>
</evidence>
<dbReference type="InterPro" id="IPR004827">
    <property type="entry name" value="bZIP"/>
</dbReference>
<dbReference type="PROSITE" id="PS50217">
    <property type="entry name" value="BZIP"/>
    <property type="match status" value="1"/>
</dbReference>
<evidence type="ECO:0000256" key="11">
    <source>
        <dbReference type="ARBA" id="ARBA00023015"/>
    </source>
</evidence>
<keyword evidence="12" id="KW-0346">Stress response</keyword>
<evidence type="ECO:0000256" key="1">
    <source>
        <dbReference type="ARBA" id="ARBA00004496"/>
    </source>
</evidence>
<keyword evidence="15" id="KW-0804">Transcription</keyword>
<dbReference type="Proteomes" id="UP000558488">
    <property type="component" value="Unassembled WGS sequence"/>
</dbReference>
<evidence type="ECO:0000256" key="18">
    <source>
        <dbReference type="ARBA" id="ARBA00023306"/>
    </source>
</evidence>
<evidence type="ECO:0000256" key="19">
    <source>
        <dbReference type="ARBA" id="ARBA00029580"/>
    </source>
</evidence>
<dbReference type="GO" id="GO:1990622">
    <property type="term" value="C:CHOP-ATF3 complex"/>
    <property type="evidence" value="ECO:0007669"/>
    <property type="project" value="TreeGrafter"/>
</dbReference>
<dbReference type="GO" id="GO:0000122">
    <property type="term" value="P:negative regulation of transcription by RNA polymerase II"/>
    <property type="evidence" value="ECO:0007669"/>
    <property type="project" value="TreeGrafter"/>
</dbReference>
<keyword evidence="14" id="KW-0010">Activator</keyword>
<dbReference type="GO" id="GO:0070059">
    <property type="term" value="P:intrinsic apoptotic signaling pathway in response to endoplasmic reticulum stress"/>
    <property type="evidence" value="ECO:0007669"/>
    <property type="project" value="TreeGrafter"/>
</dbReference>
<keyword evidence="13" id="KW-0238">DNA-binding</keyword>
<evidence type="ECO:0000313" key="26">
    <source>
        <dbReference type="Proteomes" id="UP000558488"/>
    </source>
</evidence>
<dbReference type="AlphaFoldDB" id="A0A7J7ZKJ6"/>
<dbReference type="SMART" id="SM00338">
    <property type="entry name" value="BRLZ"/>
    <property type="match status" value="1"/>
</dbReference>
<dbReference type="GO" id="GO:0001228">
    <property type="term" value="F:DNA-binding transcription activator activity, RNA polymerase II-specific"/>
    <property type="evidence" value="ECO:0007669"/>
    <property type="project" value="TreeGrafter"/>
</dbReference>
<dbReference type="PANTHER" id="PTHR16833">
    <property type="entry name" value="DNA DAMAGE-INDUCIBLE TRANSCRIPT 3 DDIT3"/>
    <property type="match status" value="1"/>
</dbReference>
<evidence type="ECO:0000256" key="10">
    <source>
        <dbReference type="ARBA" id="ARBA00022843"/>
    </source>
</evidence>
<evidence type="ECO:0000256" key="9">
    <source>
        <dbReference type="ARBA" id="ARBA00022810"/>
    </source>
</evidence>
<reference evidence="25 26" key="1">
    <citation type="journal article" date="2020" name="Nature">
        <title>Six reference-quality genomes reveal evolution of bat adaptations.</title>
        <authorList>
            <person name="Jebb D."/>
            <person name="Huang Z."/>
            <person name="Pippel M."/>
            <person name="Hughes G.M."/>
            <person name="Lavrichenko K."/>
            <person name="Devanna P."/>
            <person name="Winkler S."/>
            <person name="Jermiin L.S."/>
            <person name="Skirmuntt E.C."/>
            <person name="Katzourakis A."/>
            <person name="Burkitt-Gray L."/>
            <person name="Ray D.A."/>
            <person name="Sullivan K.A.M."/>
            <person name="Roscito J.G."/>
            <person name="Kirilenko B.M."/>
            <person name="Davalos L.M."/>
            <person name="Corthals A.P."/>
            <person name="Power M.L."/>
            <person name="Jones G."/>
            <person name="Ransome R.D."/>
            <person name="Dechmann D.K.N."/>
            <person name="Locatelli A.G."/>
            <person name="Puechmaille S.J."/>
            <person name="Fedrigo O."/>
            <person name="Jarvis E.D."/>
            <person name="Hiller M."/>
            <person name="Vernes S.C."/>
            <person name="Myers E.W."/>
            <person name="Teeling E.C."/>
        </authorList>
    </citation>
    <scope>NUCLEOTIDE SEQUENCE [LARGE SCALE GENOMIC DNA]</scope>
    <source>
        <strain evidence="25">MPipKuh1</strain>
        <tissue evidence="25">Flight muscle</tissue>
    </source>
</reference>
<keyword evidence="11" id="KW-0805">Transcription regulation</keyword>
<dbReference type="GO" id="GO:0016055">
    <property type="term" value="P:Wnt signaling pathway"/>
    <property type="evidence" value="ECO:0007669"/>
    <property type="project" value="UniProtKB-KW"/>
</dbReference>
<keyword evidence="7" id="KW-0879">Wnt signaling pathway</keyword>
<dbReference type="GO" id="GO:0036488">
    <property type="term" value="C:CHOP-C/EBP complex"/>
    <property type="evidence" value="ECO:0007669"/>
    <property type="project" value="TreeGrafter"/>
</dbReference>
<evidence type="ECO:0000256" key="17">
    <source>
        <dbReference type="ARBA" id="ARBA00023242"/>
    </source>
</evidence>
<evidence type="ECO:0000256" key="5">
    <source>
        <dbReference type="ARBA" id="ARBA00022491"/>
    </source>
</evidence>
<dbReference type="GO" id="GO:0006986">
    <property type="term" value="P:response to unfolded protein"/>
    <property type="evidence" value="ECO:0007669"/>
    <property type="project" value="UniProtKB-KW"/>
</dbReference>
<dbReference type="FunFam" id="1.20.5.170:FF:000066">
    <property type="entry name" value="DNA damage-inducible transcript 3 protein"/>
    <property type="match status" value="1"/>
</dbReference>
<evidence type="ECO:0000256" key="23">
    <source>
        <dbReference type="SAM" id="MobiDB-lite"/>
    </source>
</evidence>
<evidence type="ECO:0000256" key="13">
    <source>
        <dbReference type="ARBA" id="ARBA00023125"/>
    </source>
</evidence>
<evidence type="ECO:0000256" key="16">
    <source>
        <dbReference type="ARBA" id="ARBA00023230"/>
    </source>
</evidence>
<dbReference type="InterPro" id="IPR016670">
    <property type="entry name" value="DNA_damage_induc_transcript_3"/>
</dbReference>
<keyword evidence="18" id="KW-0131">Cell cycle</keyword>
<evidence type="ECO:0000256" key="12">
    <source>
        <dbReference type="ARBA" id="ARBA00023016"/>
    </source>
</evidence>
<keyword evidence="16" id="KW-0834">Unfolded protein response</keyword>
<keyword evidence="5" id="KW-0678">Repressor</keyword>
<dbReference type="PANTHER" id="PTHR16833:SF0">
    <property type="entry name" value="DNA DAMAGE-INDUCIBLE TRANSCRIPT 3 PROTEIN"/>
    <property type="match status" value="1"/>
</dbReference>
<organism evidence="25 26">
    <name type="scientific">Pipistrellus kuhlii</name>
    <name type="common">Kuhl's pipistrelle</name>
    <dbReference type="NCBI Taxonomy" id="59472"/>
    <lineage>
        <taxon>Eukaryota</taxon>
        <taxon>Metazoa</taxon>
        <taxon>Chordata</taxon>
        <taxon>Craniata</taxon>
        <taxon>Vertebrata</taxon>
        <taxon>Euteleostomi</taxon>
        <taxon>Mammalia</taxon>
        <taxon>Eutheria</taxon>
        <taxon>Laurasiatheria</taxon>
        <taxon>Chiroptera</taxon>
        <taxon>Yangochiroptera</taxon>
        <taxon>Vespertilionidae</taxon>
        <taxon>Pipistrellus</taxon>
    </lineage>
</organism>
<dbReference type="GO" id="GO:0006983">
    <property type="term" value="P:ER overload response"/>
    <property type="evidence" value="ECO:0007669"/>
    <property type="project" value="TreeGrafter"/>
</dbReference>
<keyword evidence="26" id="KW-1185">Reference proteome</keyword>
<dbReference type="Gene3D" id="1.20.5.170">
    <property type="match status" value="1"/>
</dbReference>
<evidence type="ECO:0000256" key="7">
    <source>
        <dbReference type="ARBA" id="ARBA00022687"/>
    </source>
</evidence>
<keyword evidence="6" id="KW-0597">Phosphoprotein</keyword>
<evidence type="ECO:0000256" key="14">
    <source>
        <dbReference type="ARBA" id="ARBA00023159"/>
    </source>
</evidence>
<keyword evidence="10" id="KW-0832">Ubl conjugation</keyword>
<evidence type="ECO:0000256" key="22">
    <source>
        <dbReference type="ARBA" id="ARBA00032567"/>
    </source>
</evidence>
<evidence type="ECO:0000259" key="24">
    <source>
        <dbReference type="PROSITE" id="PS50217"/>
    </source>
</evidence>
<comment type="similarity">
    <text evidence="2">Belongs to the bZIP family.</text>
</comment>
<comment type="caution">
    <text evidence="25">The sequence shown here is derived from an EMBL/GenBank/DDBJ whole genome shotgun (WGS) entry which is preliminary data.</text>
</comment>
<evidence type="ECO:0000256" key="15">
    <source>
        <dbReference type="ARBA" id="ARBA00023163"/>
    </source>
</evidence>
<sequence>MSWKGSRGKWEPFMAKEDKVLLKDHCLGDTEVRDSGLRRRAYHVEDERVAATEPKSEPQSEARVFKKEVYLHTSPHLKAVYPFSEPDQAAAMAAEPLPFSFGALSSWELEAWYEDLQEVLSSDENGRAYVSPPGNEEEESKTFTTLDPASLAWLAEEPGPAEVTSTFQSPRSLDSSQSSPAQEEEEEDQGIPRKRKRSGQSPARAGKQRMKDKEQENERKVAQLAEENERLKQEIERLTREVEVTRRALIDRMVNLHQA</sequence>
<dbReference type="GO" id="GO:1990617">
    <property type="term" value="C:CHOP-ATF4 complex"/>
    <property type="evidence" value="ECO:0007669"/>
    <property type="project" value="TreeGrafter"/>
</dbReference>
<feature type="compositionally biased region" description="Low complexity" evidence="23">
    <location>
        <begin position="168"/>
        <end position="180"/>
    </location>
</feature>
<feature type="domain" description="BZIP" evidence="24">
    <location>
        <begin position="193"/>
        <end position="252"/>
    </location>
</feature>
<dbReference type="GO" id="GO:0046982">
    <property type="term" value="F:protein heterodimerization activity"/>
    <property type="evidence" value="ECO:0007669"/>
    <property type="project" value="TreeGrafter"/>
</dbReference>
<keyword evidence="17" id="KW-0539">Nucleus</keyword>
<dbReference type="GO" id="GO:0000978">
    <property type="term" value="F:RNA polymerase II cis-regulatory region sequence-specific DNA binding"/>
    <property type="evidence" value="ECO:0007669"/>
    <property type="project" value="TreeGrafter"/>
</dbReference>
<evidence type="ECO:0000256" key="2">
    <source>
        <dbReference type="ARBA" id="ARBA00007163"/>
    </source>
</evidence>
<accession>A0A7J7ZKJ6</accession>
<protein>
    <recommendedName>
        <fullName evidence="3">DNA damage-inducible transcript 3 protein</fullName>
    </recommendedName>
    <alternativeName>
        <fullName evidence="21">C/EBP zeta</fullName>
    </alternativeName>
    <alternativeName>
        <fullName evidence="19">C/EBP-homologous protein</fullName>
    </alternativeName>
    <alternativeName>
        <fullName evidence="22">C/EBP-homologous protein 10</fullName>
    </alternativeName>
    <alternativeName>
        <fullName evidence="20">CCAAT/enhancer-binding protein homologous protein</fullName>
    </alternativeName>
</protein>
<keyword evidence="4" id="KW-0963">Cytoplasm</keyword>
<gene>
    <name evidence="25" type="ORF">mPipKuh1_009466</name>
</gene>
<keyword evidence="9" id="KW-0338">Growth arrest</keyword>
<evidence type="ECO:0000256" key="6">
    <source>
        <dbReference type="ARBA" id="ARBA00022553"/>
    </source>
</evidence>